<feature type="compositionally biased region" description="Basic and acidic residues" evidence="10">
    <location>
        <begin position="1422"/>
        <end position="1434"/>
    </location>
</feature>
<dbReference type="PANTHER" id="PTHR13944">
    <property type="entry name" value="AGAP007712-PA"/>
    <property type="match status" value="1"/>
</dbReference>
<dbReference type="CDD" id="cd00160">
    <property type="entry name" value="RhoGEF"/>
    <property type="match status" value="1"/>
</dbReference>
<feature type="compositionally biased region" description="Low complexity" evidence="10">
    <location>
        <begin position="885"/>
        <end position="901"/>
    </location>
</feature>
<dbReference type="CTD" id="559941"/>
<dbReference type="SMART" id="SM00233">
    <property type="entry name" value="PH"/>
    <property type="match status" value="1"/>
</dbReference>
<feature type="compositionally biased region" description="Basic and acidic residues" evidence="10">
    <location>
        <begin position="1298"/>
        <end position="1307"/>
    </location>
</feature>
<evidence type="ECO:0000313" key="15">
    <source>
        <dbReference type="Proteomes" id="UP001652741"/>
    </source>
</evidence>
<dbReference type="PROSITE" id="PS50017">
    <property type="entry name" value="DEATH_DOMAIN"/>
    <property type="match status" value="1"/>
</dbReference>
<dbReference type="SUPFAM" id="SSF57889">
    <property type="entry name" value="Cysteine-rich domain"/>
    <property type="match status" value="1"/>
</dbReference>
<dbReference type="GeneID" id="106562944"/>
<dbReference type="InterPro" id="IPR035899">
    <property type="entry name" value="DBL_dom_sf"/>
</dbReference>
<dbReference type="InterPro" id="IPR041020">
    <property type="entry name" value="PH_16"/>
</dbReference>
<keyword evidence="7" id="KW-0862">Zinc</keyword>
<dbReference type="InterPro" id="IPR000219">
    <property type="entry name" value="DH_dom"/>
</dbReference>
<evidence type="ECO:0000259" key="12">
    <source>
        <dbReference type="PROSITE" id="PS50010"/>
    </source>
</evidence>
<dbReference type="Proteomes" id="UP001652741">
    <property type="component" value="Chromosome ssa11"/>
</dbReference>
<keyword evidence="5" id="KW-0479">Metal-binding</keyword>
<feature type="compositionally biased region" description="Acidic residues" evidence="10">
    <location>
        <begin position="1285"/>
        <end position="1297"/>
    </location>
</feature>
<dbReference type="PROSITE" id="PS50081">
    <property type="entry name" value="ZF_DAG_PE_2"/>
    <property type="match status" value="1"/>
</dbReference>
<evidence type="ECO:0000256" key="10">
    <source>
        <dbReference type="SAM" id="MobiDB-lite"/>
    </source>
</evidence>
<dbReference type="GO" id="GO:0005737">
    <property type="term" value="C:cytoplasm"/>
    <property type="evidence" value="ECO:0007669"/>
    <property type="project" value="UniProtKB-SubCell"/>
</dbReference>
<feature type="domain" description="PH" evidence="11">
    <location>
        <begin position="1181"/>
        <end position="1283"/>
    </location>
</feature>
<feature type="compositionally biased region" description="Basic and acidic residues" evidence="10">
    <location>
        <begin position="864"/>
        <end position="884"/>
    </location>
</feature>
<feature type="region of interest" description="Disordered" evidence="10">
    <location>
        <begin position="463"/>
        <end position="487"/>
    </location>
</feature>
<feature type="coiled-coil region" evidence="9">
    <location>
        <begin position="1559"/>
        <end position="1600"/>
    </location>
</feature>
<evidence type="ECO:0000256" key="1">
    <source>
        <dbReference type="ARBA" id="ARBA00004496"/>
    </source>
</evidence>
<keyword evidence="2" id="KW-0963">Cytoplasm</keyword>
<feature type="compositionally biased region" description="Polar residues" evidence="10">
    <location>
        <begin position="848"/>
        <end position="863"/>
    </location>
</feature>
<dbReference type="PROSITE" id="PS50010">
    <property type="entry name" value="DH_2"/>
    <property type="match status" value="1"/>
</dbReference>
<feature type="compositionally biased region" description="Polar residues" evidence="10">
    <location>
        <begin position="390"/>
        <end position="405"/>
    </location>
</feature>
<dbReference type="GO" id="GO:0008270">
    <property type="term" value="F:zinc ion binding"/>
    <property type="evidence" value="ECO:0007669"/>
    <property type="project" value="UniProtKB-KW"/>
</dbReference>
<evidence type="ECO:0000259" key="13">
    <source>
        <dbReference type="PROSITE" id="PS50017"/>
    </source>
</evidence>
<feature type="region of interest" description="Disordered" evidence="10">
    <location>
        <begin position="390"/>
        <end position="410"/>
    </location>
</feature>
<keyword evidence="6" id="KW-0863">Zinc-finger</keyword>
<feature type="region of interest" description="Disordered" evidence="10">
    <location>
        <begin position="833"/>
        <end position="902"/>
    </location>
</feature>
<feature type="compositionally biased region" description="Basic and acidic residues" evidence="10">
    <location>
        <begin position="1513"/>
        <end position="1522"/>
    </location>
</feature>
<dbReference type="Gene3D" id="1.20.900.10">
    <property type="entry name" value="Dbl homology (DH) domain"/>
    <property type="match status" value="1"/>
</dbReference>
<feature type="compositionally biased region" description="Polar residues" evidence="10">
    <location>
        <begin position="555"/>
        <end position="573"/>
    </location>
</feature>
<evidence type="ECO:0000256" key="5">
    <source>
        <dbReference type="ARBA" id="ARBA00022723"/>
    </source>
</evidence>
<feature type="domain" description="DH" evidence="12">
    <location>
        <begin position="942"/>
        <end position="1139"/>
    </location>
</feature>
<dbReference type="SUPFAM" id="SSF50729">
    <property type="entry name" value="PH domain-like"/>
    <property type="match status" value="1"/>
</dbReference>
<dbReference type="InterPro" id="IPR001849">
    <property type="entry name" value="PH_domain"/>
</dbReference>
<dbReference type="InterPro" id="IPR011993">
    <property type="entry name" value="PH-like_dom_sf"/>
</dbReference>
<feature type="domain" description="Phorbol-ester/DAG-type" evidence="14">
    <location>
        <begin position="758"/>
        <end position="805"/>
    </location>
</feature>
<keyword evidence="4" id="KW-0344">Guanine-nucleotide releasing factor</keyword>
<dbReference type="CDD" id="cd14680">
    <property type="entry name" value="PH_p190RhoGEF"/>
    <property type="match status" value="1"/>
</dbReference>
<dbReference type="Gene3D" id="2.30.29.30">
    <property type="entry name" value="Pleckstrin-homology domain (PH domain)/Phosphotyrosine-binding domain (PTB)"/>
    <property type="match status" value="1"/>
</dbReference>
<dbReference type="PANTHER" id="PTHR13944:SF22">
    <property type="entry name" value="RHO GUANINE NUCLEOTIDE EXCHANGE FACTOR 28"/>
    <property type="match status" value="1"/>
</dbReference>
<feature type="region of interest" description="Disordered" evidence="10">
    <location>
        <begin position="1499"/>
        <end position="1522"/>
    </location>
</feature>
<dbReference type="InterPro" id="IPR002219">
    <property type="entry name" value="PKC_DAG/PE"/>
</dbReference>
<organism evidence="15 16">
    <name type="scientific">Salmo salar</name>
    <name type="common">Atlantic salmon</name>
    <dbReference type="NCBI Taxonomy" id="8030"/>
    <lineage>
        <taxon>Eukaryota</taxon>
        <taxon>Metazoa</taxon>
        <taxon>Chordata</taxon>
        <taxon>Craniata</taxon>
        <taxon>Vertebrata</taxon>
        <taxon>Euteleostomi</taxon>
        <taxon>Actinopterygii</taxon>
        <taxon>Neopterygii</taxon>
        <taxon>Teleostei</taxon>
        <taxon>Protacanthopterygii</taxon>
        <taxon>Salmoniformes</taxon>
        <taxon>Salmonidae</taxon>
        <taxon>Salmoninae</taxon>
        <taxon>Salmo</taxon>
    </lineage>
</organism>
<dbReference type="GO" id="GO:0035023">
    <property type="term" value="P:regulation of Rho protein signal transduction"/>
    <property type="evidence" value="ECO:0007669"/>
    <property type="project" value="TreeGrafter"/>
</dbReference>
<feature type="region of interest" description="Disordered" evidence="10">
    <location>
        <begin position="731"/>
        <end position="757"/>
    </location>
</feature>
<evidence type="ECO:0000256" key="2">
    <source>
        <dbReference type="ARBA" id="ARBA00022490"/>
    </source>
</evidence>
<dbReference type="GO" id="GO:0007165">
    <property type="term" value="P:signal transduction"/>
    <property type="evidence" value="ECO:0007669"/>
    <property type="project" value="InterPro"/>
</dbReference>
<dbReference type="SMART" id="SM00109">
    <property type="entry name" value="C1"/>
    <property type="match status" value="1"/>
</dbReference>
<feature type="compositionally biased region" description="Low complexity" evidence="10">
    <location>
        <begin position="477"/>
        <end position="487"/>
    </location>
</feature>
<feature type="compositionally biased region" description="Low complexity" evidence="10">
    <location>
        <begin position="1382"/>
        <end position="1396"/>
    </location>
</feature>
<keyword evidence="15" id="KW-1185">Reference proteome</keyword>
<feature type="compositionally biased region" description="Basic and acidic residues" evidence="10">
    <location>
        <begin position="739"/>
        <end position="756"/>
    </location>
</feature>
<dbReference type="InterPro" id="IPR051632">
    <property type="entry name" value="Rho_GEF"/>
</dbReference>
<feature type="domain" description="Death" evidence="13">
    <location>
        <begin position="1579"/>
        <end position="1636"/>
    </location>
</feature>
<accession>A0A1S3KY75</accession>
<dbReference type="InterPro" id="IPR046349">
    <property type="entry name" value="C1-like_sf"/>
</dbReference>
<dbReference type="SUPFAM" id="SSF48065">
    <property type="entry name" value="DBL homology domain (DH-domain)"/>
    <property type="match status" value="1"/>
</dbReference>
<evidence type="ECO:0000259" key="11">
    <source>
        <dbReference type="PROSITE" id="PS50003"/>
    </source>
</evidence>
<dbReference type="RefSeq" id="XP_013983545.2">
    <property type="nucleotide sequence ID" value="XM_014128070.2"/>
</dbReference>
<feature type="region of interest" description="Disordered" evidence="10">
    <location>
        <begin position="1283"/>
        <end position="1307"/>
    </location>
</feature>
<evidence type="ECO:0000256" key="4">
    <source>
        <dbReference type="ARBA" id="ARBA00022658"/>
    </source>
</evidence>
<evidence type="ECO:0000256" key="7">
    <source>
        <dbReference type="ARBA" id="ARBA00022833"/>
    </source>
</evidence>
<proteinExistence type="predicted"/>
<name>A0A1S3KY75_SALSA</name>
<evidence type="ECO:0000256" key="3">
    <source>
        <dbReference type="ARBA" id="ARBA00022553"/>
    </source>
</evidence>
<sequence length="1817" mass="203559">MELNRGEVPLYGQLEVCAVLQVPDLEPEQTEFYVVLEGSRLAHVTVGKRTEDGKSLCFTVPGHDLQETVSVTAYCHTEGRAKPCGGGASLDYVCDLPQEVAEYLLANSDCLSPQSHLEVLRRVSAAPGEGNMKGDRSAGSGEHYLGKRDQEDGYVGGRPRPDPEVECRLREMDERITQAMANLDYPLEWSGKASQPREEHQPRDTLLHLSVRLGLLCLSRFLIGQPRGQRALTLPNEEGATPLQLAQNGGDHTLFMALATPPVPQRSPPVGVCSVWADRTCVLRVCPRSGTLNLTFLGGPESSVLDNILVLREKLTDHNILRQISALRGDVDVQMEDSDRVDVHTTDTSDGGLGRGLPVEDLTLVVRGFEEQLVLSLDDDEELPTLQTVKSQTAHPRGTQRQFSHSAVADKSASMINGRSQLSTEVDDLKAKVSVVGVTRDSSVTDSRVWDTVDSEVLQQATVTPPPLPSFGLEEQPSPFVSYSSSPLSSSADRALTRLNSLSHSYLTNQRGSPPLESPNLSPIPVALVIDSEEEGVLEKSPFSPLTFDPRSSGDDTSPDLTCTRTHSASSAGDPTPKKDMGDQKIRHRSYSYSSPKISLLPSRFSHDTSAQPATSDLSPDGVFHSVSHGRCRLQALSLSKSMSLLHPAKRREFSLSKQPQEKRELKFRKRAQSADDEGSVELAESLQHLTLSEFLKEIEEEEWDKYNIPSKVASEKYKVIRTFSFLKSRMSSTRNKNKGKEKEREKEEKDKDRQQNVHRFSTGSCAGPTVCLVCDKPATGKELLHCSSCTLMVHKGCNDFAPTCLKKLVKNRTASLPQMRDSPSSCLIATSASLPMMSQRDRRETASLPNPLSRSVPSATDSRLSESPEVESDRRWGPGRSEELLQTTESSSSTDSSLGEECVDTGLHSDLAADALDYEAESWSLTVEHKFCKKQDKRVVKRQDVIYELMQTEMHHLQTLCIMAEVFRRGMREEVQLDAGAVGRVFPCLDELLLLHHDLFNSMRERRHSSAQPYGNRNYVIERIGDVLLQQFSEENAERMKQVYGDFCSHHTEAVTFFKELQQHNKRFQTFIKQQSNNYLVRRREIPECILLVTQRITKYPVLLERILQYTQEDSEEHRDLSRALVLIKEVIAAVDLRVSEFEQGQRLQDVLNRMDNRSAAKLKNGHTFRKQDVLVPGRTLKHQGLLLWKTATGRLKDVLALLLTDTLIFLQEKDQKFIFAAVDQKPPVISLQKLIVREVANEERGMFLISASAAGPEMYEVHTSSKDERNTWMRHIREAVESCPEDEEENTNESEEERRASEARAQKIQRLQESLSSQDHQICSSLEEKLQIYAELSALRGGTQEPHPEPRLLVQPHPEEVPRAAVLLTAALREAENMRTTLSSRTCSPSSLCSPHRDPLSHPVSPANPPTLMDTPTDVEASHGDPDTRDGEWSASQALVLQSLTQPHTGDTHNINLKVAQSVQSLTQLLYSLQAAVTIQDSFYEVQKLLLRESDRSGPCPLRPHPPCLQEQEKHRNQEKRREEVAAAVRLQGQLRQERQRWERECQVRHSQQGELESRLEERERQCHLEAERLKQEWEELEEQLGEYQQSLERLREGQRSVGKERERLETSQKLLQSWRHSRQRSLPVMVIPLDGHQDSLPGQSGVHLDNAGSVFVNEAAFTTSKVLNNRHVHHHMQQHQRGGSLGYGDDPRAHNSLNTILARSSQRHTLQPLSLSKAPPLHPDTNTPQCWAGGAGVTGYLYTTSGRQGTEHTPNDINTHSYVRETWSSTATVAGQFQGVPHHGDHQLVLSSLVPLETESGDGEEGGEENIVYL</sequence>
<evidence type="ECO:0000256" key="6">
    <source>
        <dbReference type="ARBA" id="ARBA00022771"/>
    </source>
</evidence>
<dbReference type="InterPro" id="IPR037819">
    <property type="entry name" value="ARHGEF28_PH"/>
</dbReference>
<evidence type="ECO:0000256" key="8">
    <source>
        <dbReference type="ARBA" id="ARBA00023054"/>
    </source>
</evidence>
<feature type="region of interest" description="Disordered" evidence="10">
    <location>
        <begin position="128"/>
        <end position="162"/>
    </location>
</feature>
<feature type="region of interest" description="Disordered" evidence="10">
    <location>
        <begin position="541"/>
        <end position="593"/>
    </location>
</feature>
<evidence type="ECO:0000256" key="9">
    <source>
        <dbReference type="SAM" id="Coils"/>
    </source>
</evidence>
<dbReference type="KEGG" id="sasa:106562944"/>
<dbReference type="Pfam" id="PF17838">
    <property type="entry name" value="PH_16"/>
    <property type="match status" value="1"/>
</dbReference>
<protein>
    <submittedName>
        <fullName evidence="16">Rho guanine nucleotide exchange factor 28 isoform X1</fullName>
    </submittedName>
</protein>
<keyword evidence="8 9" id="KW-0175">Coiled coil</keyword>
<dbReference type="InterPro" id="IPR000488">
    <property type="entry name" value="Death_dom"/>
</dbReference>
<keyword evidence="3" id="KW-0597">Phosphoprotein</keyword>
<dbReference type="SMART" id="SM00325">
    <property type="entry name" value="RhoGEF"/>
    <property type="match status" value="1"/>
</dbReference>
<reference evidence="16" key="1">
    <citation type="submission" date="2025-08" db="UniProtKB">
        <authorList>
            <consortium name="RefSeq"/>
        </authorList>
    </citation>
    <scope>IDENTIFICATION</scope>
</reference>
<comment type="subcellular location">
    <subcellularLocation>
        <location evidence="1">Cytoplasm</location>
    </subcellularLocation>
</comment>
<feature type="compositionally biased region" description="Basic and acidic residues" evidence="10">
    <location>
        <begin position="576"/>
        <end position="585"/>
    </location>
</feature>
<dbReference type="Pfam" id="PF00621">
    <property type="entry name" value="RhoGEF"/>
    <property type="match status" value="1"/>
</dbReference>
<dbReference type="Gene3D" id="3.30.60.20">
    <property type="match status" value="1"/>
</dbReference>
<evidence type="ECO:0000313" key="16">
    <source>
        <dbReference type="RefSeq" id="XP_013983545.2"/>
    </source>
</evidence>
<gene>
    <name evidence="16" type="primary">arhgef28a</name>
</gene>
<feature type="region of interest" description="Disordered" evidence="10">
    <location>
        <begin position="1382"/>
        <end position="1434"/>
    </location>
</feature>
<evidence type="ECO:0000259" key="14">
    <source>
        <dbReference type="PROSITE" id="PS50081"/>
    </source>
</evidence>
<dbReference type="GO" id="GO:0005085">
    <property type="term" value="F:guanyl-nucleotide exchange factor activity"/>
    <property type="evidence" value="ECO:0007669"/>
    <property type="project" value="UniProtKB-KW"/>
</dbReference>
<dbReference type="PROSITE" id="PS50003">
    <property type="entry name" value="PH_DOMAIN"/>
    <property type="match status" value="1"/>
</dbReference>